<organism evidence="2 3">
    <name type="scientific">Triparma laevis f. inornata</name>
    <dbReference type="NCBI Taxonomy" id="1714386"/>
    <lineage>
        <taxon>Eukaryota</taxon>
        <taxon>Sar</taxon>
        <taxon>Stramenopiles</taxon>
        <taxon>Ochrophyta</taxon>
        <taxon>Bolidophyceae</taxon>
        <taxon>Parmales</taxon>
        <taxon>Triparmaceae</taxon>
        <taxon>Triparma</taxon>
    </lineage>
</organism>
<name>A0A9W7EKQ6_9STRA</name>
<evidence type="ECO:0000313" key="2">
    <source>
        <dbReference type="EMBL" id="GMH82172.1"/>
    </source>
</evidence>
<dbReference type="EMBL" id="BLQM01000310">
    <property type="protein sequence ID" value="GMH82172.1"/>
    <property type="molecule type" value="Genomic_DNA"/>
</dbReference>
<reference evidence="3" key="1">
    <citation type="journal article" date="2023" name="Commun. Biol.">
        <title>Genome analysis of Parmales, the sister group of diatoms, reveals the evolutionary specialization of diatoms from phago-mixotrophs to photoautotrophs.</title>
        <authorList>
            <person name="Ban H."/>
            <person name="Sato S."/>
            <person name="Yoshikawa S."/>
            <person name="Yamada K."/>
            <person name="Nakamura Y."/>
            <person name="Ichinomiya M."/>
            <person name="Sato N."/>
            <person name="Blanc-Mathieu R."/>
            <person name="Endo H."/>
            <person name="Kuwata A."/>
            <person name="Ogata H."/>
        </authorList>
    </citation>
    <scope>NUCLEOTIDE SEQUENCE [LARGE SCALE GENOMIC DNA]</scope>
</reference>
<evidence type="ECO:0000256" key="1">
    <source>
        <dbReference type="SAM" id="Coils"/>
    </source>
</evidence>
<accession>A0A9W7EKQ6</accession>
<sequence length="188" mass="21312">MDVELKETKAELKAYKAARKEHKAQTEAAREKISSVINALNQKKEALKEPRHDLPFHPSTRHFDSRRKKDFIKNIHSAPALTEDEQNMIGGTMKLVEEVSSRAKRVARTANESVEKFIYHSEEEGGGVGMTVAKMDLSTVSLFADIWLLDTYAEKAEKKEARIHEEWNNLDGTRGLQFTTSVELPGVF</sequence>
<dbReference type="Proteomes" id="UP001162640">
    <property type="component" value="Unassembled WGS sequence"/>
</dbReference>
<protein>
    <submittedName>
        <fullName evidence="2">Uncharacterized protein</fullName>
    </submittedName>
</protein>
<proteinExistence type="predicted"/>
<comment type="caution">
    <text evidence="2">The sequence shown here is derived from an EMBL/GenBank/DDBJ whole genome shotgun (WGS) entry which is preliminary data.</text>
</comment>
<feature type="coiled-coil region" evidence="1">
    <location>
        <begin position="5"/>
        <end position="32"/>
    </location>
</feature>
<dbReference type="AlphaFoldDB" id="A0A9W7EKQ6"/>
<gene>
    <name evidence="2" type="ORF">TL16_g09168</name>
</gene>
<evidence type="ECO:0000313" key="3">
    <source>
        <dbReference type="Proteomes" id="UP001162640"/>
    </source>
</evidence>
<keyword evidence="1" id="KW-0175">Coiled coil</keyword>